<dbReference type="RefSeq" id="WP_090924275.1">
    <property type="nucleotide sequence ID" value="NZ_FMVM01000020.1"/>
</dbReference>
<dbReference type="Proteomes" id="UP000198538">
    <property type="component" value="Unassembled WGS sequence"/>
</dbReference>
<sequence>MGSVTLRQDLQIKPFLIKLLKKFAQRFNAAAKEIGLDYPIDQVKINSVNQDFDIFKCDLEWNTAAIIGELQKDTNKIDTVGI</sequence>
<dbReference type="AlphaFoldDB" id="A0A1G5L667"/>
<accession>A0A1G5L667</accession>
<keyword evidence="2" id="KW-1185">Reference proteome</keyword>
<gene>
    <name evidence="1" type="ORF">SAMN05720606_12094</name>
</gene>
<reference evidence="2" key="1">
    <citation type="submission" date="2016-10" db="EMBL/GenBank/DDBJ databases">
        <authorList>
            <person name="Varghese N."/>
            <person name="Submissions S."/>
        </authorList>
    </citation>
    <scope>NUCLEOTIDE SEQUENCE [LARGE SCALE GENOMIC DNA]</scope>
    <source>
        <strain evidence="2">BL9</strain>
    </source>
</reference>
<proteinExistence type="predicted"/>
<evidence type="ECO:0000313" key="2">
    <source>
        <dbReference type="Proteomes" id="UP000198538"/>
    </source>
</evidence>
<evidence type="ECO:0000313" key="1">
    <source>
        <dbReference type="EMBL" id="SCZ08365.1"/>
    </source>
</evidence>
<protein>
    <submittedName>
        <fullName evidence="1">Uncharacterized protein</fullName>
    </submittedName>
</protein>
<dbReference type="EMBL" id="FMVM01000020">
    <property type="protein sequence ID" value="SCZ08365.1"/>
    <property type="molecule type" value="Genomic_DNA"/>
</dbReference>
<organism evidence="1 2">
    <name type="scientific">Paenibacillus polysaccharolyticus</name>
    <dbReference type="NCBI Taxonomy" id="582692"/>
    <lineage>
        <taxon>Bacteria</taxon>
        <taxon>Bacillati</taxon>
        <taxon>Bacillota</taxon>
        <taxon>Bacilli</taxon>
        <taxon>Bacillales</taxon>
        <taxon>Paenibacillaceae</taxon>
        <taxon>Paenibacillus</taxon>
    </lineage>
</organism>
<name>A0A1G5L667_9BACL</name>